<evidence type="ECO:0000313" key="3">
    <source>
        <dbReference type="Proteomes" id="UP000054560"/>
    </source>
</evidence>
<name>A0A0L0FDQ4_9EUKA</name>
<dbReference type="GO" id="GO:0005758">
    <property type="term" value="C:mitochondrial intermembrane space"/>
    <property type="evidence" value="ECO:0007669"/>
    <property type="project" value="InterPro"/>
</dbReference>
<dbReference type="PANTHER" id="PTHR11158">
    <property type="entry name" value="MSF1/PX19 RELATED"/>
    <property type="match status" value="1"/>
</dbReference>
<sequence length="114" mass="13312">MVRFFKTTHTYEHTWEDVSYAFLRKYPNPMSSHVLGCDVIERSVDAEGRLVSQRLLEKTNNKPKLAELFLGKDKSNGFVLEDSVIDLKKQSMRTVTRNLTYARILFVEESCEYT</sequence>
<dbReference type="PROSITE" id="PS50904">
    <property type="entry name" value="PRELI_MSF1"/>
    <property type="match status" value="1"/>
</dbReference>
<dbReference type="InterPro" id="IPR037365">
    <property type="entry name" value="Slowmo/Ups"/>
</dbReference>
<feature type="non-terminal residue" evidence="2">
    <location>
        <position position="114"/>
    </location>
</feature>
<keyword evidence="3" id="KW-1185">Reference proteome</keyword>
<dbReference type="STRING" id="667725.A0A0L0FDQ4"/>
<dbReference type="RefSeq" id="XP_014148809.1">
    <property type="nucleotide sequence ID" value="XM_014293334.1"/>
</dbReference>
<reference evidence="2 3" key="1">
    <citation type="submission" date="2011-02" db="EMBL/GenBank/DDBJ databases">
        <title>The Genome Sequence of Sphaeroforma arctica JP610.</title>
        <authorList>
            <consortium name="The Broad Institute Genome Sequencing Platform"/>
            <person name="Russ C."/>
            <person name="Cuomo C."/>
            <person name="Young S.K."/>
            <person name="Zeng Q."/>
            <person name="Gargeya S."/>
            <person name="Alvarado L."/>
            <person name="Berlin A."/>
            <person name="Chapman S.B."/>
            <person name="Chen Z."/>
            <person name="Freedman E."/>
            <person name="Gellesch M."/>
            <person name="Goldberg J."/>
            <person name="Griggs A."/>
            <person name="Gujja S."/>
            <person name="Heilman E."/>
            <person name="Heiman D."/>
            <person name="Howarth C."/>
            <person name="Mehta T."/>
            <person name="Neiman D."/>
            <person name="Pearson M."/>
            <person name="Roberts A."/>
            <person name="Saif S."/>
            <person name="Shea T."/>
            <person name="Shenoy N."/>
            <person name="Sisk P."/>
            <person name="Stolte C."/>
            <person name="Sykes S."/>
            <person name="White J."/>
            <person name="Yandava C."/>
            <person name="Burger G."/>
            <person name="Gray M.W."/>
            <person name="Holland P.W.H."/>
            <person name="King N."/>
            <person name="Lang F.B.F."/>
            <person name="Roger A.J."/>
            <person name="Ruiz-Trillo I."/>
            <person name="Haas B."/>
            <person name="Nusbaum C."/>
            <person name="Birren B."/>
        </authorList>
    </citation>
    <scope>NUCLEOTIDE SEQUENCE [LARGE SCALE GENOMIC DNA]</scope>
    <source>
        <strain evidence="2 3">JP610</strain>
    </source>
</reference>
<dbReference type="EMBL" id="KQ243990">
    <property type="protein sequence ID" value="KNC74907.1"/>
    <property type="molecule type" value="Genomic_DNA"/>
</dbReference>
<dbReference type="AlphaFoldDB" id="A0A0L0FDQ4"/>
<dbReference type="OrthoDB" id="10056816at2759"/>
<proteinExistence type="predicted"/>
<accession>A0A0L0FDQ4</accession>
<dbReference type="Pfam" id="PF04707">
    <property type="entry name" value="PRELI"/>
    <property type="match status" value="1"/>
</dbReference>
<dbReference type="InterPro" id="IPR006797">
    <property type="entry name" value="PRELI/MSF1_dom"/>
</dbReference>
<feature type="domain" description="PRELI/MSF1" evidence="1">
    <location>
        <begin position="2"/>
        <end position="114"/>
    </location>
</feature>
<protein>
    <recommendedName>
        <fullName evidence="1">PRELI/MSF1 domain-containing protein</fullName>
    </recommendedName>
</protein>
<dbReference type="Proteomes" id="UP000054560">
    <property type="component" value="Unassembled WGS sequence"/>
</dbReference>
<dbReference type="eggNOG" id="KOG3337">
    <property type="taxonomic scope" value="Eukaryota"/>
</dbReference>
<dbReference type="GeneID" id="25913064"/>
<organism evidence="2 3">
    <name type="scientific">Sphaeroforma arctica JP610</name>
    <dbReference type="NCBI Taxonomy" id="667725"/>
    <lineage>
        <taxon>Eukaryota</taxon>
        <taxon>Ichthyosporea</taxon>
        <taxon>Ichthyophonida</taxon>
        <taxon>Sphaeroforma</taxon>
    </lineage>
</organism>
<gene>
    <name evidence="2" type="ORF">SARC_12560</name>
</gene>
<evidence type="ECO:0000313" key="2">
    <source>
        <dbReference type="EMBL" id="KNC74907.1"/>
    </source>
</evidence>
<evidence type="ECO:0000259" key="1">
    <source>
        <dbReference type="PROSITE" id="PS50904"/>
    </source>
</evidence>